<feature type="compositionally biased region" description="Basic and acidic residues" evidence="5">
    <location>
        <begin position="282"/>
        <end position="293"/>
    </location>
</feature>
<comment type="caution">
    <text evidence="7">The sequence shown here is derived from an EMBL/GenBank/DDBJ whole genome shotgun (WGS) entry which is preliminary data.</text>
</comment>
<keyword evidence="2 6" id="KW-0812">Transmembrane</keyword>
<evidence type="ECO:0000256" key="6">
    <source>
        <dbReference type="SAM" id="Phobius"/>
    </source>
</evidence>
<feature type="region of interest" description="Disordered" evidence="5">
    <location>
        <begin position="453"/>
        <end position="511"/>
    </location>
</feature>
<dbReference type="OrthoDB" id="3061923at2759"/>
<feature type="transmembrane region" description="Helical" evidence="6">
    <location>
        <begin position="202"/>
        <end position="225"/>
    </location>
</feature>
<feature type="compositionally biased region" description="Low complexity" evidence="5">
    <location>
        <begin position="153"/>
        <end position="183"/>
    </location>
</feature>
<comment type="subcellular location">
    <subcellularLocation>
        <location evidence="1">Membrane</location>
        <topology evidence="1">Single-pass membrane protein</topology>
    </subcellularLocation>
</comment>
<sequence length="708" mass="74338">MALISGGPFASPFSVAPIYASQLVFGPAGLVSTVRAEPSITTPRPAKTPHRTAPHHVQSVSASESGVRPPPTSSQPLQTFSSHLPTSSGVYYSLTLSTTAASSTTSETGIVWSSSSSIVSTSAPLSSSSVIPFLVSPSITTIVSSTAESPTIASSSLTSQATTESSSTDASTDTLSTSPLPSSVPAVDEDVTSRDANHHAPFYVAIVVGAIVAVGLVAAILAWMIRLRLHAKRRHSALNVPWAHHVHEDGLEEGCDAMFIGKPIDRIGSGDISSQDAIPWEPRGDRDVGEPKRSNSYVRGSRSSHLFNPFANTPPYPVVAESVAPYQMPMQTDPDGSLDGYHSAASTLGPLQVANMAPGDASPGTPPPEPHDASPPRFLGLNGESLRVPWTSMGRSASRRQGGTGNWEHLPMPGETQKSDGTAVATYDSWTASLKSNLTNAFNAVASTLPSGPSLMKSSGAHDDDILSPRPQQGAGSRSMTARSNFSGVSFNGNPLSRNTTGSSMPWSLEERDDGTGRVHFHGRALNGYGYGRPQMLGSLATLDFPSSAGTSIYRASTQDSHAPLVARLPQSALLRPDAFSHIPQYSWGRQGLLSTQGSVSRASSVYSMASKISGVSSQAPAPRLPIVSRHSTMRIDALQTVSEKKEEDGAVEQRPSFVERSSSSGCSFNSYYYGSDAASGVSGDVAETDETAHKAIAGRRRKLSKAV</sequence>
<feature type="region of interest" description="Disordered" evidence="5">
    <location>
        <begin position="153"/>
        <end position="191"/>
    </location>
</feature>
<name>A0A9P7K9B3_9AGAR</name>
<keyword evidence="4 6" id="KW-0472">Membrane</keyword>
<dbReference type="Proteomes" id="UP000775547">
    <property type="component" value="Unassembled WGS sequence"/>
</dbReference>
<keyword evidence="8" id="KW-1185">Reference proteome</keyword>
<dbReference type="EMBL" id="JABCKV010000513">
    <property type="protein sequence ID" value="KAG5640770.1"/>
    <property type="molecule type" value="Genomic_DNA"/>
</dbReference>
<feature type="region of interest" description="Disordered" evidence="5">
    <location>
        <begin position="394"/>
        <end position="420"/>
    </location>
</feature>
<organism evidence="7 8">
    <name type="scientific">Asterophora parasitica</name>
    <dbReference type="NCBI Taxonomy" id="117018"/>
    <lineage>
        <taxon>Eukaryota</taxon>
        <taxon>Fungi</taxon>
        <taxon>Dikarya</taxon>
        <taxon>Basidiomycota</taxon>
        <taxon>Agaricomycotina</taxon>
        <taxon>Agaricomycetes</taxon>
        <taxon>Agaricomycetidae</taxon>
        <taxon>Agaricales</taxon>
        <taxon>Tricholomatineae</taxon>
        <taxon>Lyophyllaceae</taxon>
        <taxon>Asterophora</taxon>
    </lineage>
</organism>
<evidence type="ECO:0000256" key="5">
    <source>
        <dbReference type="SAM" id="MobiDB-lite"/>
    </source>
</evidence>
<dbReference type="PANTHER" id="PTHR15549">
    <property type="entry name" value="PAIRED IMMUNOGLOBULIN-LIKE TYPE 2 RECEPTOR"/>
    <property type="match status" value="1"/>
</dbReference>
<dbReference type="GO" id="GO:0016020">
    <property type="term" value="C:membrane"/>
    <property type="evidence" value="ECO:0007669"/>
    <property type="project" value="UniProtKB-SubCell"/>
</dbReference>
<feature type="region of interest" description="Disordered" evidence="5">
    <location>
        <begin position="642"/>
        <end position="665"/>
    </location>
</feature>
<gene>
    <name evidence="7" type="ORF">DXG03_007247</name>
</gene>
<reference evidence="7" key="1">
    <citation type="submission" date="2020-07" db="EMBL/GenBank/DDBJ databases">
        <authorList>
            <person name="Nieuwenhuis M."/>
            <person name="Van De Peppel L.J.J."/>
        </authorList>
    </citation>
    <scope>NUCLEOTIDE SEQUENCE</scope>
    <source>
        <strain evidence="7">AP01</strain>
        <tissue evidence="7">Mycelium</tissue>
    </source>
</reference>
<evidence type="ECO:0000256" key="3">
    <source>
        <dbReference type="ARBA" id="ARBA00022989"/>
    </source>
</evidence>
<proteinExistence type="predicted"/>
<evidence type="ECO:0000313" key="7">
    <source>
        <dbReference type="EMBL" id="KAG5640770.1"/>
    </source>
</evidence>
<dbReference type="PANTHER" id="PTHR15549:SF26">
    <property type="entry name" value="AXIAL BUDDING PATTERN PROTEIN 2-RELATED"/>
    <property type="match status" value="1"/>
</dbReference>
<dbReference type="AlphaFoldDB" id="A0A9P7K9B3"/>
<feature type="compositionally biased region" description="Polar residues" evidence="5">
    <location>
        <begin position="470"/>
        <end position="506"/>
    </location>
</feature>
<dbReference type="InterPro" id="IPR051694">
    <property type="entry name" value="Immunoregulatory_rcpt-like"/>
</dbReference>
<protein>
    <submittedName>
        <fullName evidence="7">Uncharacterized protein</fullName>
    </submittedName>
</protein>
<dbReference type="GO" id="GO:0071944">
    <property type="term" value="C:cell periphery"/>
    <property type="evidence" value="ECO:0007669"/>
    <property type="project" value="UniProtKB-ARBA"/>
</dbReference>
<evidence type="ECO:0000256" key="1">
    <source>
        <dbReference type="ARBA" id="ARBA00004167"/>
    </source>
</evidence>
<evidence type="ECO:0000313" key="8">
    <source>
        <dbReference type="Proteomes" id="UP000775547"/>
    </source>
</evidence>
<feature type="region of interest" description="Disordered" evidence="5">
    <location>
        <begin position="270"/>
        <end position="300"/>
    </location>
</feature>
<reference evidence="7" key="2">
    <citation type="submission" date="2021-10" db="EMBL/GenBank/DDBJ databases">
        <title>Phylogenomics reveals ancestral predisposition of the termite-cultivated fungus Termitomyces towards a domesticated lifestyle.</title>
        <authorList>
            <person name="Auxier B."/>
            <person name="Grum-Grzhimaylo A."/>
            <person name="Cardenas M.E."/>
            <person name="Lodge J.D."/>
            <person name="Laessoe T."/>
            <person name="Pedersen O."/>
            <person name="Smith M.E."/>
            <person name="Kuyper T.W."/>
            <person name="Franco-Molano E.A."/>
            <person name="Baroni T.J."/>
            <person name="Aanen D.K."/>
        </authorList>
    </citation>
    <scope>NUCLEOTIDE SEQUENCE</scope>
    <source>
        <strain evidence="7">AP01</strain>
        <tissue evidence="7">Mycelium</tissue>
    </source>
</reference>
<evidence type="ECO:0000256" key="2">
    <source>
        <dbReference type="ARBA" id="ARBA00022692"/>
    </source>
</evidence>
<accession>A0A9P7K9B3</accession>
<evidence type="ECO:0000256" key="4">
    <source>
        <dbReference type="ARBA" id="ARBA00023136"/>
    </source>
</evidence>
<keyword evidence="3 6" id="KW-1133">Transmembrane helix</keyword>
<feature type="region of interest" description="Disordered" evidence="5">
    <location>
        <begin position="353"/>
        <end position="378"/>
    </location>
</feature>
<feature type="region of interest" description="Disordered" evidence="5">
    <location>
        <begin position="38"/>
        <end position="80"/>
    </location>
</feature>